<dbReference type="GO" id="GO:0008033">
    <property type="term" value="P:tRNA processing"/>
    <property type="evidence" value="ECO:0007669"/>
    <property type="project" value="InterPro"/>
</dbReference>
<dbReference type="GO" id="GO:0034965">
    <property type="term" value="P:intronic box C/D snoRNA processing"/>
    <property type="evidence" value="ECO:0007669"/>
    <property type="project" value="TreeGrafter"/>
</dbReference>
<dbReference type="GO" id="GO:0000172">
    <property type="term" value="C:ribonuclease MRP complex"/>
    <property type="evidence" value="ECO:0007669"/>
    <property type="project" value="TreeGrafter"/>
</dbReference>
<dbReference type="AlphaFoldDB" id="A0AA38Y6M3"/>
<reference evidence="1" key="1">
    <citation type="submission" date="2022-10" db="EMBL/GenBank/DDBJ databases">
        <title>Culturing micro-colonial fungi from biological soil crusts in the Mojave desert and describing Neophaeococcomyces mojavensis, and introducing the new genera and species Taxawa tesnikishii.</title>
        <authorList>
            <person name="Kurbessoian T."/>
            <person name="Stajich J.E."/>
        </authorList>
    </citation>
    <scope>NUCLEOTIDE SEQUENCE</scope>
    <source>
        <strain evidence="1">TK_35</strain>
    </source>
</reference>
<name>A0AA38Y6M3_9EURO</name>
<evidence type="ECO:0000313" key="2">
    <source>
        <dbReference type="Proteomes" id="UP001172681"/>
    </source>
</evidence>
<keyword evidence="2" id="KW-1185">Reference proteome</keyword>
<dbReference type="PANTHER" id="PTHR28272">
    <property type="entry name" value="RIBONUCLEASES P/MRP PROTEIN SUBUNIT POP3"/>
    <property type="match status" value="1"/>
</dbReference>
<dbReference type="GO" id="GO:0005829">
    <property type="term" value="C:cytosol"/>
    <property type="evidence" value="ECO:0007669"/>
    <property type="project" value="TreeGrafter"/>
</dbReference>
<dbReference type="GO" id="GO:0006364">
    <property type="term" value="P:rRNA processing"/>
    <property type="evidence" value="ECO:0007669"/>
    <property type="project" value="InterPro"/>
</dbReference>
<dbReference type="EC" id="3.1.26.5" evidence="1"/>
<dbReference type="GO" id="GO:0000171">
    <property type="term" value="F:ribonuclease MRP activity"/>
    <property type="evidence" value="ECO:0007669"/>
    <property type="project" value="TreeGrafter"/>
</dbReference>
<protein>
    <submittedName>
        <fullName evidence="1">RNase P and RNase MRP subunit</fullName>
        <ecNumber evidence="1">3.1.26.5</ecNumber>
    </submittedName>
</protein>
<proteinExistence type="predicted"/>
<organism evidence="1 2">
    <name type="scientific">Knufia peltigerae</name>
    <dbReference type="NCBI Taxonomy" id="1002370"/>
    <lineage>
        <taxon>Eukaryota</taxon>
        <taxon>Fungi</taxon>
        <taxon>Dikarya</taxon>
        <taxon>Ascomycota</taxon>
        <taxon>Pezizomycotina</taxon>
        <taxon>Eurotiomycetes</taxon>
        <taxon>Chaetothyriomycetidae</taxon>
        <taxon>Chaetothyriales</taxon>
        <taxon>Trichomeriaceae</taxon>
        <taxon>Knufia</taxon>
    </lineage>
</organism>
<dbReference type="Pfam" id="PF08228">
    <property type="entry name" value="RNase_P_pop3"/>
    <property type="match status" value="1"/>
</dbReference>
<accession>A0AA38Y6M3</accession>
<keyword evidence="1" id="KW-0378">Hydrolase</keyword>
<gene>
    <name evidence="1" type="primary">POP3</name>
    <name evidence="1" type="ORF">H2204_004888</name>
</gene>
<dbReference type="GO" id="GO:0005655">
    <property type="term" value="C:nucleolar ribonuclease P complex"/>
    <property type="evidence" value="ECO:0007669"/>
    <property type="project" value="TreeGrafter"/>
</dbReference>
<dbReference type="InterPro" id="IPR013241">
    <property type="entry name" value="RNase_P_Pop3"/>
</dbReference>
<dbReference type="GO" id="GO:0004526">
    <property type="term" value="F:ribonuclease P activity"/>
    <property type="evidence" value="ECO:0007669"/>
    <property type="project" value="UniProtKB-EC"/>
</dbReference>
<dbReference type="Proteomes" id="UP001172681">
    <property type="component" value="Unassembled WGS sequence"/>
</dbReference>
<dbReference type="PANTHER" id="PTHR28272:SF1">
    <property type="entry name" value="RIBONUCLEASES P_MRP PROTEIN SUBUNIT POP3"/>
    <property type="match status" value="1"/>
</dbReference>
<comment type="caution">
    <text evidence="1">The sequence shown here is derived from an EMBL/GenBank/DDBJ whole genome shotgun (WGS) entry which is preliminary data.</text>
</comment>
<dbReference type="EMBL" id="JAPDRN010000025">
    <property type="protein sequence ID" value="KAJ9637464.1"/>
    <property type="molecule type" value="Genomic_DNA"/>
</dbReference>
<sequence>MTTTSGFANSHRRPKLSSDHEQVILSLLLPLLQPVGDFRRDHILRSKGKGRARKKNSIQEQCTVQEWMPDVFGHLTIGFNSTIRRLEALASHRQPPSPLPKSDVKRSRDPPAALSAVFVCRENLPDMLTSSLSLQVTTSAPRSTRARLIPVSPQSEAKIARALHQPRVGLLGVEKDAPGSKALLNWVSDNVELVEIPWLEKVSSSTYFPVSVKTHEITTDPKSKARKRKGTEMDVG</sequence>
<evidence type="ECO:0000313" key="1">
    <source>
        <dbReference type="EMBL" id="KAJ9637464.1"/>
    </source>
</evidence>